<feature type="region of interest" description="Disordered" evidence="1">
    <location>
        <begin position="37"/>
        <end position="60"/>
    </location>
</feature>
<evidence type="ECO:0000256" key="1">
    <source>
        <dbReference type="SAM" id="MobiDB-lite"/>
    </source>
</evidence>
<sequence length="60" mass="6169">MPLQNAPSAERRPWLPAAFACVAASVICCAAAGCGGPDEPQNQVPENPAPLPDPSERIEG</sequence>
<gene>
    <name evidence="2" type="ORF">Pla175_28080</name>
</gene>
<keyword evidence="3" id="KW-1185">Reference proteome</keyword>
<dbReference type="EMBL" id="CP036291">
    <property type="protein sequence ID" value="QDU89418.1"/>
    <property type="molecule type" value="Genomic_DNA"/>
</dbReference>
<accession>A0A518DD67</accession>
<dbReference type="RefSeq" id="WP_145285904.1">
    <property type="nucleotide sequence ID" value="NZ_CP036291.1"/>
</dbReference>
<organism evidence="2 3">
    <name type="scientific">Pirellulimonas nuda</name>
    <dbReference type="NCBI Taxonomy" id="2528009"/>
    <lineage>
        <taxon>Bacteria</taxon>
        <taxon>Pseudomonadati</taxon>
        <taxon>Planctomycetota</taxon>
        <taxon>Planctomycetia</taxon>
        <taxon>Pirellulales</taxon>
        <taxon>Lacipirellulaceae</taxon>
        <taxon>Pirellulimonas</taxon>
    </lineage>
</organism>
<evidence type="ECO:0000313" key="3">
    <source>
        <dbReference type="Proteomes" id="UP000317429"/>
    </source>
</evidence>
<dbReference type="KEGG" id="pnd:Pla175_28080"/>
<proteinExistence type="predicted"/>
<evidence type="ECO:0000313" key="2">
    <source>
        <dbReference type="EMBL" id="QDU89418.1"/>
    </source>
</evidence>
<name>A0A518DD67_9BACT</name>
<dbReference type="Proteomes" id="UP000317429">
    <property type="component" value="Chromosome"/>
</dbReference>
<dbReference type="AlphaFoldDB" id="A0A518DD67"/>
<protein>
    <submittedName>
        <fullName evidence="2">Uncharacterized protein</fullName>
    </submittedName>
</protein>
<reference evidence="2 3" key="1">
    <citation type="submission" date="2019-02" db="EMBL/GenBank/DDBJ databases">
        <title>Deep-cultivation of Planctomycetes and their phenomic and genomic characterization uncovers novel biology.</title>
        <authorList>
            <person name="Wiegand S."/>
            <person name="Jogler M."/>
            <person name="Boedeker C."/>
            <person name="Pinto D."/>
            <person name="Vollmers J."/>
            <person name="Rivas-Marin E."/>
            <person name="Kohn T."/>
            <person name="Peeters S.H."/>
            <person name="Heuer A."/>
            <person name="Rast P."/>
            <person name="Oberbeckmann S."/>
            <person name="Bunk B."/>
            <person name="Jeske O."/>
            <person name="Meyerdierks A."/>
            <person name="Storesund J.E."/>
            <person name="Kallscheuer N."/>
            <person name="Luecker S."/>
            <person name="Lage O.M."/>
            <person name="Pohl T."/>
            <person name="Merkel B.J."/>
            <person name="Hornburger P."/>
            <person name="Mueller R.-W."/>
            <person name="Bruemmer F."/>
            <person name="Labrenz M."/>
            <person name="Spormann A.M."/>
            <person name="Op den Camp H."/>
            <person name="Overmann J."/>
            <person name="Amann R."/>
            <person name="Jetten M.S.M."/>
            <person name="Mascher T."/>
            <person name="Medema M.H."/>
            <person name="Devos D.P."/>
            <person name="Kaster A.-K."/>
            <person name="Ovreas L."/>
            <person name="Rohde M."/>
            <person name="Galperin M.Y."/>
            <person name="Jogler C."/>
        </authorList>
    </citation>
    <scope>NUCLEOTIDE SEQUENCE [LARGE SCALE GENOMIC DNA]</scope>
    <source>
        <strain evidence="2 3">Pla175</strain>
    </source>
</reference>